<dbReference type="EMBL" id="BX842647">
    <property type="protein sequence ID" value="CAE78482.1"/>
    <property type="molecule type" value="Genomic_DNA"/>
</dbReference>
<keyword evidence="1" id="KW-0812">Transmembrane</keyword>
<dbReference type="PANTHER" id="PTHR31302">
    <property type="entry name" value="TRANSMEMBRANE PROTEIN WITH METALLOPHOSPHOESTERASE DOMAIN-RELATED"/>
    <property type="match status" value="1"/>
</dbReference>
<feature type="transmembrane region" description="Helical" evidence="1">
    <location>
        <begin position="38"/>
        <end position="61"/>
    </location>
</feature>
<dbReference type="InterPro" id="IPR029052">
    <property type="entry name" value="Metallo-depent_PP-like"/>
</dbReference>
<keyword evidence="3" id="KW-0378">Hydrolase</keyword>
<evidence type="ECO:0000313" key="4">
    <source>
        <dbReference type="Proteomes" id="UP000008080"/>
    </source>
</evidence>
<gene>
    <name evidence="3" type="ordered locus">Bd0503</name>
</gene>
<evidence type="ECO:0000259" key="2">
    <source>
        <dbReference type="Pfam" id="PF00149"/>
    </source>
</evidence>
<dbReference type="InterPro" id="IPR004843">
    <property type="entry name" value="Calcineurin-like_PHP"/>
</dbReference>
<evidence type="ECO:0000256" key="1">
    <source>
        <dbReference type="SAM" id="Phobius"/>
    </source>
</evidence>
<evidence type="ECO:0000313" key="3">
    <source>
        <dbReference type="EMBL" id="CAE78482.1"/>
    </source>
</evidence>
<keyword evidence="1" id="KW-0472">Membrane</keyword>
<feature type="domain" description="Calcineurin-like phosphoesterase" evidence="2">
    <location>
        <begin position="162"/>
        <end position="329"/>
    </location>
</feature>
<keyword evidence="1" id="KW-1133">Transmembrane helix</keyword>
<proteinExistence type="predicted"/>
<dbReference type="STRING" id="264462.Bd0503"/>
<dbReference type="GO" id="GO:0016787">
    <property type="term" value="F:hydrolase activity"/>
    <property type="evidence" value="ECO:0007669"/>
    <property type="project" value="UniProtKB-KW"/>
</dbReference>
<organism evidence="3 4">
    <name type="scientific">Bdellovibrio bacteriovorus (strain ATCC 15356 / DSM 50701 / NCIMB 9529 / HD100)</name>
    <dbReference type="NCBI Taxonomy" id="264462"/>
    <lineage>
        <taxon>Bacteria</taxon>
        <taxon>Pseudomonadati</taxon>
        <taxon>Bdellovibrionota</taxon>
        <taxon>Bdellovibrionia</taxon>
        <taxon>Bdellovibrionales</taxon>
        <taxon>Pseudobdellovibrionaceae</taxon>
        <taxon>Bdellovibrio</taxon>
    </lineage>
</organism>
<dbReference type="Gene3D" id="3.60.21.10">
    <property type="match status" value="1"/>
</dbReference>
<sequence length="386" mass="43379">MIKKPMGIFRTVASTLILTIFVYVSHQLTRFTDFSWQGTTLIVSFLAFLFALVIGTFLFFWKEKKLDVNPWRDRLLNGSLTVMAYINFLITLVILRDLLAFADNVTGTWISLEVLYSSQATATLMGLPVAMIALGNAVVRRGARAKIMPVSFANLPSELEGLRIVHITDLHISPSLPLRLVQKLVDQVNAMKPDLVVFTGDILDSFVEKHQQEFEILKQMRATHGIFYVPGNHEYYWDAPKGLQAFRSVGFHVLINQAATLTFGKAELQVAGIPDPAALHFRQEGPELDKVASQLRPGAFKVLLSHQPSLAPQVEKLGVDLQLSGHTHGGQFFPWNWLIVFFERYAKGLYQVGAMQLYVNQGTGYWGPQLRLGTYCELTEIILRKG</sequence>
<dbReference type="KEGG" id="bba:Bd0503"/>
<feature type="transmembrane region" description="Helical" evidence="1">
    <location>
        <begin position="114"/>
        <end position="139"/>
    </location>
</feature>
<dbReference type="InterPro" id="IPR051158">
    <property type="entry name" value="Metallophosphoesterase_sf"/>
</dbReference>
<dbReference type="PANTHER" id="PTHR31302:SF0">
    <property type="entry name" value="TRANSMEMBRANE PROTEIN WITH METALLOPHOSPHOESTERASE DOMAIN"/>
    <property type="match status" value="1"/>
</dbReference>
<feature type="transmembrane region" description="Helical" evidence="1">
    <location>
        <begin position="82"/>
        <end position="102"/>
    </location>
</feature>
<dbReference type="HOGENOM" id="CLU_025443_5_1_7"/>
<accession>Q6MQG5</accession>
<reference evidence="3 4" key="1">
    <citation type="journal article" date="2004" name="Science">
        <title>A predator unmasked: life cycle of Bdellovibrio bacteriovorus from a genomic perspective.</title>
        <authorList>
            <person name="Rendulic S."/>
            <person name="Jagtap P."/>
            <person name="Rosinus A."/>
            <person name="Eppinger M."/>
            <person name="Baar C."/>
            <person name="Lanz C."/>
            <person name="Keller H."/>
            <person name="Lambert C."/>
            <person name="Evans K.J."/>
            <person name="Goesmann A."/>
            <person name="Meyer F."/>
            <person name="Sockett R.E."/>
            <person name="Schuster S.C."/>
        </authorList>
    </citation>
    <scope>NUCLEOTIDE SEQUENCE [LARGE SCALE GENOMIC DNA]</scope>
    <source>
        <strain evidence="4">ATCC 15356 / DSM 50701 / NCIMB 9529 / HD100</strain>
    </source>
</reference>
<dbReference type="CDD" id="cd07385">
    <property type="entry name" value="MPP_YkuE_C"/>
    <property type="match status" value="1"/>
</dbReference>
<feature type="transmembrane region" description="Helical" evidence="1">
    <location>
        <begin position="7"/>
        <end position="26"/>
    </location>
</feature>
<dbReference type="Proteomes" id="UP000008080">
    <property type="component" value="Chromosome"/>
</dbReference>
<dbReference type="Pfam" id="PF00149">
    <property type="entry name" value="Metallophos"/>
    <property type="match status" value="1"/>
</dbReference>
<protein>
    <submittedName>
        <fullName evidence="3">Predicted phosphohydrolase</fullName>
    </submittedName>
</protein>
<dbReference type="SUPFAM" id="SSF56300">
    <property type="entry name" value="Metallo-dependent phosphatases"/>
    <property type="match status" value="1"/>
</dbReference>
<keyword evidence="4" id="KW-1185">Reference proteome</keyword>
<dbReference type="AlphaFoldDB" id="Q6MQG5"/>
<name>Q6MQG5_BDEBA</name>
<dbReference type="eggNOG" id="COG1408">
    <property type="taxonomic scope" value="Bacteria"/>
</dbReference>